<dbReference type="Proteomes" id="UP001375240">
    <property type="component" value="Unassembled WGS sequence"/>
</dbReference>
<accession>A0AAV9ULG3</accession>
<protein>
    <submittedName>
        <fullName evidence="2">Uncharacterized protein</fullName>
    </submittedName>
</protein>
<name>A0AAV9ULG3_9PEZI</name>
<gene>
    <name evidence="2" type="ORF">TWF696_008436</name>
</gene>
<organism evidence="2 3">
    <name type="scientific">Orbilia brochopaga</name>
    <dbReference type="NCBI Taxonomy" id="3140254"/>
    <lineage>
        <taxon>Eukaryota</taxon>
        <taxon>Fungi</taxon>
        <taxon>Dikarya</taxon>
        <taxon>Ascomycota</taxon>
        <taxon>Pezizomycotina</taxon>
        <taxon>Orbiliomycetes</taxon>
        <taxon>Orbiliales</taxon>
        <taxon>Orbiliaceae</taxon>
        <taxon>Orbilia</taxon>
    </lineage>
</organism>
<feature type="compositionally biased region" description="Polar residues" evidence="1">
    <location>
        <begin position="87"/>
        <end position="98"/>
    </location>
</feature>
<feature type="compositionally biased region" description="Basic residues" evidence="1">
    <location>
        <begin position="1"/>
        <end position="10"/>
    </location>
</feature>
<feature type="compositionally biased region" description="Basic residues" evidence="1">
    <location>
        <begin position="324"/>
        <end position="349"/>
    </location>
</feature>
<keyword evidence="3" id="KW-1185">Reference proteome</keyword>
<feature type="compositionally biased region" description="Basic and acidic residues" evidence="1">
    <location>
        <begin position="460"/>
        <end position="472"/>
    </location>
</feature>
<feature type="compositionally biased region" description="Acidic residues" evidence="1">
    <location>
        <begin position="268"/>
        <end position="285"/>
    </location>
</feature>
<dbReference type="EMBL" id="JAVHNQ010000007">
    <property type="protein sequence ID" value="KAK6341358.1"/>
    <property type="molecule type" value="Genomic_DNA"/>
</dbReference>
<proteinExistence type="predicted"/>
<sequence length="538" mass="58057">MPRPPRRTAGARRGDKKDLTAATKPVRVDSPAPSSVIPSSPPILRRTRGGAIAKPAAVLSGPSVSDLETVPSTLPLANNDNDNNENSIPESSATVSRVSENTIARANEAASTLPRPAISNIQVQKTPSPNVVIRVADVLSACTPSPIETRGKKRDSKTAFEEDFAASLIAAEDDDEENDATPDTPTRSGSGPRKKRQSLERFSDDEREHPVLNLTGITTTVDKGKRAANPDDTIDFNYSSSPERSPAPRLFGLPKPLEDSDSDSSGSESDDEEERDENQMDEEPQELVVPRPRRKRTAVVVATENTKQADPKHISTKSLQSLLPKRRAKPNPTKSKSKSTKLSKPKSKAAPKEKAPAKPRAALGDVTKDILDEDELQAIDAPPRPLFGAGMDIMSDDELGREIYVDSSARSSSVGAPPTPPSPPPRRTRGGAKGKARAASAEPDTNPGRQPRRRTYGKPRRQDSEVSNKENDTPAGRSSGRLLAASSKLADVAEGDLTKKEKKEVDQIRRKFKEVDRWDLCFEDVIPSSSDGVIAGAR</sequence>
<comment type="caution">
    <text evidence="2">The sequence shown here is derived from an EMBL/GenBank/DDBJ whole genome shotgun (WGS) entry which is preliminary data.</text>
</comment>
<feature type="region of interest" description="Disordered" evidence="1">
    <location>
        <begin position="1"/>
        <end position="98"/>
    </location>
</feature>
<feature type="compositionally biased region" description="Basic residues" evidence="1">
    <location>
        <begin position="450"/>
        <end position="459"/>
    </location>
</feature>
<feature type="region of interest" description="Disordered" evidence="1">
    <location>
        <begin position="167"/>
        <end position="487"/>
    </location>
</feature>
<evidence type="ECO:0000313" key="2">
    <source>
        <dbReference type="EMBL" id="KAK6341358.1"/>
    </source>
</evidence>
<feature type="compositionally biased region" description="Basic and acidic residues" evidence="1">
    <location>
        <begin position="197"/>
        <end position="210"/>
    </location>
</feature>
<evidence type="ECO:0000313" key="3">
    <source>
        <dbReference type="Proteomes" id="UP001375240"/>
    </source>
</evidence>
<feature type="compositionally biased region" description="Basic residues" evidence="1">
    <location>
        <begin position="426"/>
        <end position="436"/>
    </location>
</feature>
<dbReference type="AlphaFoldDB" id="A0AAV9ULG3"/>
<evidence type="ECO:0000256" key="1">
    <source>
        <dbReference type="SAM" id="MobiDB-lite"/>
    </source>
</evidence>
<feature type="compositionally biased region" description="Acidic residues" evidence="1">
    <location>
        <begin position="171"/>
        <end position="180"/>
    </location>
</feature>
<reference evidence="2 3" key="1">
    <citation type="submission" date="2019-10" db="EMBL/GenBank/DDBJ databases">
        <authorList>
            <person name="Palmer J.M."/>
        </authorList>
    </citation>
    <scope>NUCLEOTIDE SEQUENCE [LARGE SCALE GENOMIC DNA]</scope>
    <source>
        <strain evidence="2 3">TWF696</strain>
    </source>
</reference>